<accession>A0ABV2L1E8</accession>
<gene>
    <name evidence="2" type="ORF">ABID43_001185</name>
</gene>
<feature type="region of interest" description="Disordered" evidence="1">
    <location>
        <begin position="729"/>
        <end position="751"/>
    </location>
</feature>
<proteinExistence type="predicted"/>
<dbReference type="RefSeq" id="WP_238282311.1">
    <property type="nucleotide sequence ID" value="NZ_BPQL01000162.1"/>
</dbReference>
<organism evidence="2 3">
    <name type="scientific">Methylobacterium goesingense</name>
    <dbReference type="NCBI Taxonomy" id="243690"/>
    <lineage>
        <taxon>Bacteria</taxon>
        <taxon>Pseudomonadati</taxon>
        <taxon>Pseudomonadota</taxon>
        <taxon>Alphaproteobacteria</taxon>
        <taxon>Hyphomicrobiales</taxon>
        <taxon>Methylobacteriaceae</taxon>
        <taxon>Methylobacterium</taxon>
    </lineage>
</organism>
<comment type="caution">
    <text evidence="2">The sequence shown here is derived from an EMBL/GenBank/DDBJ whole genome shotgun (WGS) entry which is preliminary data.</text>
</comment>
<feature type="region of interest" description="Disordered" evidence="1">
    <location>
        <begin position="463"/>
        <end position="541"/>
    </location>
</feature>
<name>A0ABV2L1E8_9HYPH</name>
<feature type="compositionally biased region" description="Low complexity" evidence="1">
    <location>
        <begin position="463"/>
        <end position="473"/>
    </location>
</feature>
<feature type="region of interest" description="Disordered" evidence="1">
    <location>
        <begin position="924"/>
        <end position="971"/>
    </location>
</feature>
<sequence>MASGLEGFPGAYPLGFTPRRSVVDPVTGRAVVTSAPTGAVRQRGSVLPVGRDDSGALVPAVPQGLFDAIDAARFPGQVLRGEKGVFDPATGHTSDEALGAATGLAGLAMTGSMPFKAPKGALRSFGGAAAADDPFAALEAGLAAGMKDVTPDVRLPSRVDPGAKSWDLYHGSTGGPDFARFDPNHSKAPGHSEGGALFLSPDPDTADFYANGSGAGVQAGPRVFRTTVDPGRTKVFDLPEMIEADPALGERARSVYLAERGTPPTPADIASADSLREAYRTDFVASRARDREINAQLTEYGMEPTATTGATYGHGYLGAVIQMAKEQGLDTAVIRGLAEHGGGDQVVALTPGRVRSFYSPDQVLYSGGRGGSPAGTTALAAPNPTQAAPINEQDQPMSAGIPFGLPSEMSPEDLARMFSRMPMGAPQSFAGTSGTIMAPEPEAAAPSTAPAPLSLRIPPRAAEAPAVAEQMPAPSIPTARGLVGSPMPPPRPSDLSAPADLPAPGAVPTSGNFPTLTASPASAPLSLTPKPAAPASAPPDEGFDFGGAMKRFTDRGGGDLLIGLGTGLMTTRGVGPALAAGFQNAQRAEQQRAVTGLAQAELGLKQRKLAQETQALGGNAVIIKRAFPNLSESEAIAAGSNSGQVSEALKILRDPTHGTGVSRVTVGGNIYELKPGERPSASTLIGPAEAGADTIRAKAQAQAEGAAAGKPDETFTLIPEAERASLGLPAGSYQRDSKGKVSSVNPTGTTINMGAEKAQDAVVGKGYGELQLDMATKGRNAGSTLNTLSLMEQAMKAPGFYSGFGGESAKRANQILGALGVKDARAASPAEVFDALSNKVVLDGLGGSLGPGISNTDRDYIARTAPTLAQSEQGNRDLIGVARSLAQRQQVVSKLARDYAAKNGGRLDAGFDQALDEFAAQNPLFPQARAGEAASAPKEPPQGAPQGARQAPDGFWYAPDPSRPGKYLKVQ</sequence>
<feature type="compositionally biased region" description="Low complexity" evidence="1">
    <location>
        <begin position="514"/>
        <end position="539"/>
    </location>
</feature>
<evidence type="ECO:0000313" key="3">
    <source>
        <dbReference type="Proteomes" id="UP001549145"/>
    </source>
</evidence>
<reference evidence="2 3" key="1">
    <citation type="submission" date="2024-06" db="EMBL/GenBank/DDBJ databases">
        <title>Genomic Encyclopedia of Type Strains, Phase IV (KMG-IV): sequencing the most valuable type-strain genomes for metagenomic binning, comparative biology and taxonomic classification.</title>
        <authorList>
            <person name="Goeker M."/>
        </authorList>
    </citation>
    <scope>NUCLEOTIDE SEQUENCE [LARGE SCALE GENOMIC DNA]</scope>
    <source>
        <strain evidence="2 3">DSM 21331</strain>
    </source>
</reference>
<keyword evidence="3" id="KW-1185">Reference proteome</keyword>
<evidence type="ECO:0000256" key="1">
    <source>
        <dbReference type="SAM" id="MobiDB-lite"/>
    </source>
</evidence>
<dbReference type="Proteomes" id="UP001549145">
    <property type="component" value="Unassembled WGS sequence"/>
</dbReference>
<protein>
    <submittedName>
        <fullName evidence="2">Uncharacterized protein</fullName>
    </submittedName>
</protein>
<dbReference type="EMBL" id="JBEPMM010000002">
    <property type="protein sequence ID" value="MET3691660.1"/>
    <property type="molecule type" value="Genomic_DNA"/>
</dbReference>
<feature type="compositionally biased region" description="Polar residues" evidence="1">
    <location>
        <begin position="740"/>
        <end position="751"/>
    </location>
</feature>
<evidence type="ECO:0000313" key="2">
    <source>
        <dbReference type="EMBL" id="MET3691660.1"/>
    </source>
</evidence>